<dbReference type="PATRIC" id="fig|1216932.3.peg.264"/>
<feature type="transmembrane region" description="Helical" evidence="1">
    <location>
        <begin position="141"/>
        <end position="174"/>
    </location>
</feature>
<dbReference type="PANTHER" id="PTHR37305:SF1">
    <property type="entry name" value="MEMBRANE PROTEIN"/>
    <property type="match status" value="1"/>
</dbReference>
<evidence type="ECO:0000313" key="3">
    <source>
        <dbReference type="Proteomes" id="UP000019426"/>
    </source>
</evidence>
<reference evidence="2 3" key="1">
    <citation type="submission" date="2013-11" db="EMBL/GenBank/DDBJ databases">
        <title>Complete genome sequence of Clostridum sp. M2/40.</title>
        <authorList>
            <person name="Wibberg D."/>
            <person name="Puehler A."/>
            <person name="Schlueter A."/>
        </authorList>
    </citation>
    <scope>NUCLEOTIDE SEQUENCE [LARGE SCALE GENOMIC DNA]</scope>
    <source>
        <strain evidence="3">M2/40</strain>
    </source>
</reference>
<dbReference type="EMBL" id="HG917868">
    <property type="protein sequence ID" value="CDM67451.1"/>
    <property type="molecule type" value="Genomic_DNA"/>
</dbReference>
<dbReference type="GO" id="GO:0140359">
    <property type="term" value="F:ABC-type transporter activity"/>
    <property type="evidence" value="ECO:0007669"/>
    <property type="project" value="InterPro"/>
</dbReference>
<evidence type="ECO:0000313" key="2">
    <source>
        <dbReference type="EMBL" id="CDM67451.1"/>
    </source>
</evidence>
<name>W6RSA6_9CLOT</name>
<feature type="transmembrane region" description="Helical" evidence="1">
    <location>
        <begin position="186"/>
        <end position="211"/>
    </location>
</feature>
<dbReference type="Pfam" id="PF12679">
    <property type="entry name" value="ABC2_membrane_2"/>
    <property type="match status" value="1"/>
</dbReference>
<dbReference type="OrthoDB" id="1701857at2"/>
<evidence type="ECO:0000256" key="1">
    <source>
        <dbReference type="SAM" id="Phobius"/>
    </source>
</evidence>
<feature type="transmembrane region" description="Helical" evidence="1">
    <location>
        <begin position="267"/>
        <end position="289"/>
    </location>
</feature>
<dbReference type="KEGG" id="clt:CM240_0284"/>
<dbReference type="RefSeq" id="WP_044035903.1">
    <property type="nucleotide sequence ID" value="NZ_HG917868.1"/>
</dbReference>
<dbReference type="AlphaFoldDB" id="W6RSA6"/>
<sequence length="295" mass="32334">MLRILKAELFKLKKNTTFKVLCLIILLMSFFTMGITKIMSSEGFIDSITKEMSESEKQIFEQQMQAIPNQDKEIKLSTNMGMTLSGEDPFHPTGKEVFYQSFGTGIIEIFIAVLVGAMVAKEYSQGTIKNTLAYGVKRYKYYIGKVLAISIGVILLLAILVSVSTVGICIFEGWGETFDFGEVLEILKVFGLASLATIAVTSLMMLLATVLKSNGSTIGIGIVLFSVIPMFLGMAYGIYGWLDNIFKFIPAYTWATVVSSFANNGDLLRAAVVSIVTLVIAILVGVCVINKQDIK</sequence>
<keyword evidence="1" id="KW-0472">Membrane</keyword>
<dbReference type="PANTHER" id="PTHR37305">
    <property type="entry name" value="INTEGRAL MEMBRANE PROTEIN-RELATED"/>
    <property type="match status" value="1"/>
</dbReference>
<dbReference type="eggNOG" id="COG1277">
    <property type="taxonomic scope" value="Bacteria"/>
</dbReference>
<keyword evidence="1" id="KW-1133">Transmembrane helix</keyword>
<dbReference type="GO" id="GO:0005886">
    <property type="term" value="C:plasma membrane"/>
    <property type="evidence" value="ECO:0007669"/>
    <property type="project" value="UniProtKB-SubCell"/>
</dbReference>
<organism evidence="2 3">
    <name type="scientific">Clostridium bornimense</name>
    <dbReference type="NCBI Taxonomy" id="1216932"/>
    <lineage>
        <taxon>Bacteria</taxon>
        <taxon>Bacillati</taxon>
        <taxon>Bacillota</taxon>
        <taxon>Clostridia</taxon>
        <taxon>Eubacteriales</taxon>
        <taxon>Clostridiaceae</taxon>
        <taxon>Clostridium</taxon>
    </lineage>
</organism>
<dbReference type="HOGENOM" id="CLU_082065_1_0_9"/>
<keyword evidence="3" id="KW-1185">Reference proteome</keyword>
<protein>
    <recommendedName>
        <fullName evidence="4">ABC transporter permease</fullName>
    </recommendedName>
</protein>
<feature type="transmembrane region" description="Helical" evidence="1">
    <location>
        <begin position="218"/>
        <end position="242"/>
    </location>
</feature>
<evidence type="ECO:0008006" key="4">
    <source>
        <dbReference type="Google" id="ProtNLM"/>
    </source>
</evidence>
<accession>W6RSA6</accession>
<keyword evidence="1" id="KW-0812">Transmembrane</keyword>
<feature type="transmembrane region" description="Helical" evidence="1">
    <location>
        <begin position="20"/>
        <end position="39"/>
    </location>
</feature>
<dbReference type="Proteomes" id="UP000019426">
    <property type="component" value="Chromosome M2/40_rep1"/>
</dbReference>
<gene>
    <name evidence="2" type="ORF">CM240_0284</name>
</gene>
<proteinExistence type="predicted"/>
<dbReference type="STRING" id="1216932.CM240_0284"/>
<feature type="transmembrane region" description="Helical" evidence="1">
    <location>
        <begin position="97"/>
        <end position="120"/>
    </location>
</feature>